<evidence type="ECO:0000313" key="3">
    <source>
        <dbReference type="Proteomes" id="UP000017048"/>
    </source>
</evidence>
<accession>U5EHW7</accession>
<dbReference type="AlphaFoldDB" id="U5EHW7"/>
<feature type="transmembrane region" description="Helical" evidence="1">
    <location>
        <begin position="391"/>
        <end position="410"/>
    </location>
</feature>
<feature type="transmembrane region" description="Helical" evidence="1">
    <location>
        <begin position="74"/>
        <end position="98"/>
    </location>
</feature>
<feature type="transmembrane region" description="Helical" evidence="1">
    <location>
        <begin position="168"/>
        <end position="186"/>
    </location>
</feature>
<dbReference type="EMBL" id="BAFO02000034">
    <property type="protein sequence ID" value="GAD86890.1"/>
    <property type="molecule type" value="Genomic_DNA"/>
</dbReference>
<feature type="transmembrane region" description="Helical" evidence="1">
    <location>
        <begin position="248"/>
        <end position="266"/>
    </location>
</feature>
<keyword evidence="1" id="KW-0472">Membrane</keyword>
<feature type="transmembrane region" description="Helical" evidence="1">
    <location>
        <begin position="43"/>
        <end position="67"/>
    </location>
</feature>
<comment type="caution">
    <text evidence="2">The sequence shown here is derived from an EMBL/GenBank/DDBJ whole genome shotgun (WGS) entry which is preliminary data.</text>
</comment>
<protein>
    <submittedName>
        <fullName evidence="2">Uncharacterized protein</fullName>
    </submittedName>
</protein>
<dbReference type="eggNOG" id="ENOG5034AT0">
    <property type="taxonomic scope" value="Bacteria"/>
</dbReference>
<name>U5EHW7_NOCAS</name>
<feature type="transmembrane region" description="Helical" evidence="1">
    <location>
        <begin position="198"/>
        <end position="217"/>
    </location>
</feature>
<gene>
    <name evidence="2" type="ORF">NCAST_34_00170</name>
</gene>
<keyword evidence="1" id="KW-0812">Transmembrane</keyword>
<keyword evidence="1" id="KW-1133">Transmembrane helix</keyword>
<evidence type="ECO:0000313" key="2">
    <source>
        <dbReference type="EMBL" id="GAD86890.1"/>
    </source>
</evidence>
<organism evidence="2 3">
    <name type="scientific">Nocardia asteroides NBRC 15531</name>
    <dbReference type="NCBI Taxonomy" id="1110697"/>
    <lineage>
        <taxon>Bacteria</taxon>
        <taxon>Bacillati</taxon>
        <taxon>Actinomycetota</taxon>
        <taxon>Actinomycetes</taxon>
        <taxon>Mycobacteriales</taxon>
        <taxon>Nocardiaceae</taxon>
        <taxon>Nocardia</taxon>
    </lineage>
</organism>
<feature type="transmembrane region" description="Helical" evidence="1">
    <location>
        <begin position="327"/>
        <end position="354"/>
    </location>
</feature>
<dbReference type="Proteomes" id="UP000017048">
    <property type="component" value="Unassembled WGS sequence"/>
</dbReference>
<feature type="transmembrane region" description="Helical" evidence="1">
    <location>
        <begin position="224"/>
        <end position="242"/>
    </location>
</feature>
<keyword evidence="3" id="KW-1185">Reference proteome</keyword>
<proteinExistence type="predicted"/>
<sequence length="427" mass="43471">MLRMNGRAVVSVAVGLLCGYLAGYVIGHTRTDFAVVVHDGRASWFGAGPGSAAVIAAVVATAVVVVLGRFRARYLVAVAAGLAGLAMVVAIAALQSAGTDSEQWVLGSIGAGLLIAAAVLRPAGQTWFVVGSMVSVLYGARIDESVELPRRYADYLTTRTVPDLPGSWPLLVAAVIALLAAGFVVGRERIETASPGRAVAVGAGIPLAIGALIWLVGQVPGNPSVIVAVVVVLGTAAVSLWLPAADAIYTLTMLAVAAAIAVDPSVGVGPDRVGLSVQIALLALGALVGTLRRLPLVGIGLCALVTLGGLVPTLIDSTTVTEVAFRFVLPAAVGFAVGACLPVAPTTVVALSVFPVVARLFENGRATWSAGDELGWTAYAPDAYTVGRPGAAPMLAATVVILGCAILVWSRQRVRTYPSRPPNMPPD</sequence>
<feature type="transmembrane region" description="Helical" evidence="1">
    <location>
        <begin position="297"/>
        <end position="315"/>
    </location>
</feature>
<reference evidence="2 3" key="1">
    <citation type="journal article" date="2014" name="BMC Genomics">
        <title>Genome based analysis of type-I polyketide synthase and nonribosomal peptide synthetase gene clusters in seven strains of five representative Nocardia species.</title>
        <authorList>
            <person name="Komaki H."/>
            <person name="Ichikawa N."/>
            <person name="Hosoyama A."/>
            <person name="Takahashi-Nakaguchi A."/>
            <person name="Matsuzawa T."/>
            <person name="Suzuki K."/>
            <person name="Fujita N."/>
            <person name="Gonoi T."/>
        </authorList>
    </citation>
    <scope>NUCLEOTIDE SEQUENCE [LARGE SCALE GENOMIC DNA]</scope>
    <source>
        <strain evidence="2 3">NBRC 15531</strain>
    </source>
</reference>
<evidence type="ECO:0000256" key="1">
    <source>
        <dbReference type="SAM" id="Phobius"/>
    </source>
</evidence>